<name>A0AAV6W268_9LAMI</name>
<dbReference type="InterPro" id="IPR015943">
    <property type="entry name" value="WD40/YVTN_repeat-like_dom_sf"/>
</dbReference>
<dbReference type="PANTHER" id="PTHR15598:SF5">
    <property type="entry name" value="ENHANCER OF MRNA-DECAPPING PROTEIN 4"/>
    <property type="match status" value="1"/>
</dbReference>
<dbReference type="Pfam" id="PF16529">
    <property type="entry name" value="Ge1_WD40"/>
    <property type="match status" value="1"/>
</dbReference>
<evidence type="ECO:0000256" key="5">
    <source>
        <dbReference type="ARBA" id="ARBA00022737"/>
    </source>
</evidence>
<keyword evidence="6" id="KW-0175">Coiled coil</keyword>
<comment type="caution">
    <text evidence="10">The sequence shown here is derived from an EMBL/GenBank/DDBJ whole genome shotgun (WGS) entry which is preliminary data.</text>
</comment>
<keyword evidence="4" id="KW-0853">WD repeat</keyword>
<dbReference type="EMBL" id="WHWC01000018">
    <property type="protein sequence ID" value="KAG8365126.1"/>
    <property type="molecule type" value="Genomic_DNA"/>
</dbReference>
<protein>
    <recommendedName>
        <fullName evidence="9">Enhancer of mRNA-decapping protein 4 WD40 repeat region domain-containing protein</fullName>
    </recommendedName>
</protein>
<comment type="subcellular location">
    <subcellularLocation>
        <location evidence="1">Cytoplasm</location>
        <location evidence="1">P-body</location>
    </subcellularLocation>
</comment>
<accession>A0AAV6W268</accession>
<keyword evidence="11" id="KW-1185">Reference proteome</keyword>
<proteinExistence type="inferred from homology"/>
<organism evidence="10 11">
    <name type="scientific">Buddleja alternifolia</name>
    <dbReference type="NCBI Taxonomy" id="168488"/>
    <lineage>
        <taxon>Eukaryota</taxon>
        <taxon>Viridiplantae</taxon>
        <taxon>Streptophyta</taxon>
        <taxon>Embryophyta</taxon>
        <taxon>Tracheophyta</taxon>
        <taxon>Spermatophyta</taxon>
        <taxon>Magnoliopsida</taxon>
        <taxon>eudicotyledons</taxon>
        <taxon>Gunneridae</taxon>
        <taxon>Pentapetalae</taxon>
        <taxon>asterids</taxon>
        <taxon>lamiids</taxon>
        <taxon>Lamiales</taxon>
        <taxon>Scrophulariaceae</taxon>
        <taxon>Buddlejeae</taxon>
        <taxon>Buddleja</taxon>
    </lineage>
</organism>
<keyword evidence="5" id="KW-0677">Repeat</keyword>
<keyword evidence="8" id="KW-1133">Transmembrane helix</keyword>
<dbReference type="PANTHER" id="PTHR15598">
    <property type="entry name" value="ENHANCER OF MRNA-DECAPPING PROTEIN 4"/>
    <property type="match status" value="1"/>
</dbReference>
<evidence type="ECO:0000256" key="4">
    <source>
        <dbReference type="ARBA" id="ARBA00022574"/>
    </source>
</evidence>
<dbReference type="AlphaFoldDB" id="A0AAV6W268"/>
<dbReference type="Gene3D" id="1.10.220.100">
    <property type="entry name" value="conserved c-terminal region of ge- 1"/>
    <property type="match status" value="1"/>
</dbReference>
<dbReference type="GO" id="GO:0031087">
    <property type="term" value="P:deadenylation-independent decapping of nuclear-transcribed mRNA"/>
    <property type="evidence" value="ECO:0007669"/>
    <property type="project" value="InterPro"/>
</dbReference>
<evidence type="ECO:0000256" key="6">
    <source>
        <dbReference type="ARBA" id="ARBA00023054"/>
    </source>
</evidence>
<dbReference type="InterPro" id="IPR032401">
    <property type="entry name" value="EDC4_WD40"/>
</dbReference>
<gene>
    <name evidence="10" type="ORF">BUALT_Bualt18G0072000</name>
</gene>
<evidence type="ECO:0000313" key="10">
    <source>
        <dbReference type="EMBL" id="KAG8365126.1"/>
    </source>
</evidence>
<feature type="transmembrane region" description="Helical" evidence="8">
    <location>
        <begin position="932"/>
        <end position="954"/>
    </location>
</feature>
<dbReference type="InterPro" id="IPR045152">
    <property type="entry name" value="EDC4-like"/>
</dbReference>
<reference evidence="10" key="1">
    <citation type="submission" date="2019-10" db="EMBL/GenBank/DDBJ databases">
        <authorList>
            <person name="Zhang R."/>
            <person name="Pan Y."/>
            <person name="Wang J."/>
            <person name="Ma R."/>
            <person name="Yu S."/>
        </authorList>
    </citation>
    <scope>NUCLEOTIDE SEQUENCE</scope>
    <source>
        <strain evidence="10">LA-IB0</strain>
        <tissue evidence="10">Leaf</tissue>
    </source>
</reference>
<feature type="region of interest" description="Disordered" evidence="7">
    <location>
        <begin position="637"/>
        <end position="684"/>
    </location>
</feature>
<evidence type="ECO:0000256" key="3">
    <source>
        <dbReference type="ARBA" id="ARBA00022490"/>
    </source>
</evidence>
<feature type="domain" description="Enhancer of mRNA-decapping protein 4 WD40 repeat region" evidence="9">
    <location>
        <begin position="59"/>
        <end position="374"/>
    </location>
</feature>
<evidence type="ECO:0000256" key="7">
    <source>
        <dbReference type="SAM" id="MobiDB-lite"/>
    </source>
</evidence>
<dbReference type="Proteomes" id="UP000826271">
    <property type="component" value="Unassembled WGS sequence"/>
</dbReference>
<comment type="similarity">
    <text evidence="2">Belongs to the WD repeat EDC4 family.</text>
</comment>
<feature type="transmembrane region" description="Helical" evidence="8">
    <location>
        <begin position="961"/>
        <end position="982"/>
    </location>
</feature>
<dbReference type="SUPFAM" id="SSF50978">
    <property type="entry name" value="WD40 repeat-like"/>
    <property type="match status" value="1"/>
</dbReference>
<dbReference type="InterPro" id="IPR036322">
    <property type="entry name" value="WD40_repeat_dom_sf"/>
</dbReference>
<dbReference type="InterPro" id="IPR044938">
    <property type="entry name" value="EDC4_C_sf"/>
</dbReference>
<evidence type="ECO:0000256" key="8">
    <source>
        <dbReference type="SAM" id="Phobius"/>
    </source>
</evidence>
<sequence>MSQTLTSSLFPLPLHLQLLLNKVLMTKLRPKRCHLVDGVQEIYDVDVRVPGEVQPQLEFKPFAKYQSDPGLVLGRRTAVNNMYICYALKGCGMIRVHKIYSTFTAQLMGLSLRRVVDMVFFAEDVHLLASASADGWIVVHDIGEGPDEQDNPQITGKVVVAVQFIGGEGESEYAHPRVCWHCHKREVLVVGIGNNVLKIDITKVERDSEGKPLSCSFDKLIEGVQLVGSHDGQVTDLSMCHSMTTTRLVSASVAGTVNKDLGRSQVTPHCSLRPYDGQPVNSVTFVPAPDRPDHIILITGGPLNREVKIWVSASDEGWLLPSDAESWNCTQTLEFKSSMGRSDEAFFNQVIALSQAGLLLLANAKRNAIYAVHLEYGPNPAAARMDYIAEFTVTTPILSFSGTSFSGPSFSGTGELLPCCEQIVEVYGVQTQAIQQYTLDLSQRVRSVMKEMPKQILTAAERRKQMAIRTNFSDVALLDDYLRNSDNNLSQDDSMALNHPIVFKHPTHLVTPSELRMANFAYEVSHASKPKIGDGDLNIQDVVISNNMKNVEVEVKVVRETRFSQNKEKGFCSQVSDLGIEMARGCRGLSPETYIVEDARQFDGTGENEIIAEPSTIAEIHDSGNYVSKEFIGLSTPMSAQQPPAQNAKGKKKKGKGALGSGSSSPSPSAFNSTDSFIEPGVSSSTPIESAFPQIFTMQEMLNQLVTMQKEMQMQMATMADAIRARFKEENAKQEKAERERTQQLTNMISNCLNKYLPAIIEKTVKREMTAVWQSVAQTTAPAIEKTITTSIVESFQETLKSNLEASMIPAFEMSCRAMFEQVDVAFQKGMVEHKPAAQQQFEASLIEILDGKKKLLALAAAGSNSKVANPLVSQLSNGLLGTLHEKLEVPLDPTKELSRLVAEGKIRGGFHCCPAKECCYYCFMVMLSGRIWYAFTFSGCPLLGTAGIALSIIRSLFDILISFLFDMFGVDLPGMLAMNSLPSSQGVLPSLVQQLACDISRDTSRKLTWMREILSAINPINPVIVIHVALFLSRSTRF</sequence>
<feature type="compositionally biased region" description="Polar residues" evidence="7">
    <location>
        <begin position="671"/>
        <end position="684"/>
    </location>
</feature>
<dbReference type="Gene3D" id="2.130.10.10">
    <property type="entry name" value="YVTN repeat-like/Quinoprotein amine dehydrogenase"/>
    <property type="match status" value="1"/>
</dbReference>
<evidence type="ECO:0000259" key="9">
    <source>
        <dbReference type="Pfam" id="PF16529"/>
    </source>
</evidence>
<evidence type="ECO:0000256" key="2">
    <source>
        <dbReference type="ARBA" id="ARBA00009639"/>
    </source>
</evidence>
<evidence type="ECO:0000313" key="11">
    <source>
        <dbReference type="Proteomes" id="UP000826271"/>
    </source>
</evidence>
<feature type="compositionally biased region" description="Low complexity" evidence="7">
    <location>
        <begin position="661"/>
        <end position="670"/>
    </location>
</feature>
<keyword evidence="8" id="KW-0472">Membrane</keyword>
<evidence type="ECO:0000256" key="1">
    <source>
        <dbReference type="ARBA" id="ARBA00004201"/>
    </source>
</evidence>
<dbReference type="GO" id="GO:0000932">
    <property type="term" value="C:P-body"/>
    <property type="evidence" value="ECO:0007669"/>
    <property type="project" value="UniProtKB-SubCell"/>
</dbReference>
<keyword evidence="3" id="KW-0963">Cytoplasm</keyword>
<feature type="transmembrane region" description="Helical" evidence="8">
    <location>
        <begin position="1014"/>
        <end position="1033"/>
    </location>
</feature>
<keyword evidence="8" id="KW-0812">Transmembrane</keyword>